<dbReference type="PANTHER" id="PTHR21022">
    <property type="entry name" value="PREPHENATE DEHYDRATASE P PROTEIN"/>
    <property type="match status" value="1"/>
</dbReference>
<dbReference type="GO" id="GO:0047769">
    <property type="term" value="F:arogenate dehydratase activity"/>
    <property type="evidence" value="ECO:0007669"/>
    <property type="project" value="TreeGrafter"/>
</dbReference>
<dbReference type="PANTHER" id="PTHR21022:SF19">
    <property type="entry name" value="PREPHENATE DEHYDRATASE-RELATED"/>
    <property type="match status" value="1"/>
</dbReference>
<organism evidence="1 2">
    <name type="scientific">Chlorella sorokiniana</name>
    <name type="common">Freshwater green alga</name>
    <dbReference type="NCBI Taxonomy" id="3076"/>
    <lineage>
        <taxon>Eukaryota</taxon>
        <taxon>Viridiplantae</taxon>
        <taxon>Chlorophyta</taxon>
        <taxon>core chlorophytes</taxon>
        <taxon>Trebouxiophyceae</taxon>
        <taxon>Chlorellales</taxon>
        <taxon>Chlorellaceae</taxon>
        <taxon>Chlorella clade</taxon>
        <taxon>Chlorella</taxon>
    </lineage>
</organism>
<dbReference type="OrthoDB" id="2414662at2759"/>
<evidence type="ECO:0000313" key="2">
    <source>
        <dbReference type="Proteomes" id="UP000239899"/>
    </source>
</evidence>
<sequence length="92" mass="10071">MKGNVTRFVVLSRDPLVATDALASAVPYKTSIIVLLKKAESSGSGAQRSYNYLFYIDFVGSLADPHAQNALRHLQIAPFLRVPGSYPMDTEL</sequence>
<keyword evidence="2" id="KW-1185">Reference proteome</keyword>
<dbReference type="GO" id="GO:0009094">
    <property type="term" value="P:L-phenylalanine biosynthetic process"/>
    <property type="evidence" value="ECO:0007669"/>
    <property type="project" value="TreeGrafter"/>
</dbReference>
<dbReference type="AlphaFoldDB" id="A0A2P6U547"/>
<comment type="caution">
    <text evidence="1">The sequence shown here is derived from an EMBL/GenBank/DDBJ whole genome shotgun (WGS) entry which is preliminary data.</text>
</comment>
<dbReference type="Proteomes" id="UP000239899">
    <property type="component" value="Unassembled WGS sequence"/>
</dbReference>
<protein>
    <submittedName>
        <fullName evidence="1">Arogenate prephenate dehydratase</fullName>
    </submittedName>
</protein>
<accession>A0A2P6U547</accession>
<dbReference type="GO" id="GO:0004664">
    <property type="term" value="F:prephenate dehydratase activity"/>
    <property type="evidence" value="ECO:0007669"/>
    <property type="project" value="TreeGrafter"/>
</dbReference>
<dbReference type="STRING" id="3076.A0A2P6U547"/>
<name>A0A2P6U547_CHLSO</name>
<dbReference type="Gene3D" id="3.30.70.260">
    <property type="match status" value="1"/>
</dbReference>
<proteinExistence type="predicted"/>
<gene>
    <name evidence="1" type="ORF">C2E21_0457</name>
</gene>
<dbReference type="GO" id="GO:0009507">
    <property type="term" value="C:chloroplast"/>
    <property type="evidence" value="ECO:0007669"/>
    <property type="project" value="TreeGrafter"/>
</dbReference>
<dbReference type="EMBL" id="LHPG02000001">
    <property type="protein sequence ID" value="PRW61427.1"/>
    <property type="molecule type" value="Genomic_DNA"/>
</dbReference>
<evidence type="ECO:0000313" key="1">
    <source>
        <dbReference type="EMBL" id="PRW61427.1"/>
    </source>
</evidence>
<reference evidence="1 2" key="1">
    <citation type="journal article" date="2018" name="Plant J.">
        <title>Genome sequences of Chlorella sorokiniana UTEX 1602 and Micractinium conductrix SAG 241.80: implications to maltose excretion by a green alga.</title>
        <authorList>
            <person name="Arriola M.B."/>
            <person name="Velmurugan N."/>
            <person name="Zhang Y."/>
            <person name="Plunkett M.H."/>
            <person name="Hondzo H."/>
            <person name="Barney B.M."/>
        </authorList>
    </citation>
    <scope>NUCLEOTIDE SEQUENCE [LARGE SCALE GENOMIC DNA]</scope>
    <source>
        <strain evidence="2">UTEX 1602</strain>
    </source>
</reference>